<gene>
    <name evidence="2" type="ORF">FKV23_06035</name>
</gene>
<proteinExistence type="predicted"/>
<dbReference type="OrthoDB" id="9151596at2"/>
<keyword evidence="1" id="KW-0802">TPR repeat</keyword>
<dbReference type="SUPFAM" id="SSF48452">
    <property type="entry name" value="TPR-like"/>
    <property type="match status" value="1"/>
</dbReference>
<dbReference type="InterPro" id="IPR011990">
    <property type="entry name" value="TPR-like_helical_dom_sf"/>
</dbReference>
<evidence type="ECO:0000313" key="2">
    <source>
        <dbReference type="EMBL" id="QDH69704.1"/>
    </source>
</evidence>
<dbReference type="EMBL" id="CP041242">
    <property type="protein sequence ID" value="QDH69704.1"/>
    <property type="molecule type" value="Genomic_DNA"/>
</dbReference>
<dbReference type="InterPro" id="IPR019734">
    <property type="entry name" value="TPR_rpt"/>
</dbReference>
<dbReference type="PROSITE" id="PS50005">
    <property type="entry name" value="TPR"/>
    <property type="match status" value="1"/>
</dbReference>
<sequence length="208" mass="23664">MTDDRWFRNTSWDSSIASAFEEKLRRVRRKSQYLRIQSGHLTQTHPHVALELLDRYFELGDDFDHAQAHVDRARAYLAIGHTEDAFTSYEAALKREEEFPNLRTGAYLDLPYQIALSGSTHRYEQAMALLSPQAEARLMFAMDHFVFHATKALILASQANLVDARTHARLALEAASRDHSGFRHHPDAGLVSDKYAEAIALLRPLCDA</sequence>
<evidence type="ECO:0000313" key="3">
    <source>
        <dbReference type="Proteomes" id="UP000317199"/>
    </source>
</evidence>
<feature type="repeat" description="TPR" evidence="1">
    <location>
        <begin position="66"/>
        <end position="99"/>
    </location>
</feature>
<protein>
    <submittedName>
        <fullName evidence="2">Uncharacterized protein</fullName>
    </submittedName>
</protein>
<dbReference type="KEGG" id="lyj:FKV23_06035"/>
<evidence type="ECO:0000256" key="1">
    <source>
        <dbReference type="PROSITE-ProRule" id="PRU00339"/>
    </source>
</evidence>
<keyword evidence="3" id="KW-1185">Reference proteome</keyword>
<dbReference type="RefSeq" id="WP_141623045.1">
    <property type="nucleotide sequence ID" value="NZ_CP041242.1"/>
</dbReference>
<name>A0A514BQM2_9GAMM</name>
<dbReference type="Proteomes" id="UP000317199">
    <property type="component" value="Chromosome"/>
</dbReference>
<organism evidence="2 3">
    <name type="scientific">Marilutibacter alkalisoli</name>
    <dbReference type="NCBI Taxonomy" id="2591633"/>
    <lineage>
        <taxon>Bacteria</taxon>
        <taxon>Pseudomonadati</taxon>
        <taxon>Pseudomonadota</taxon>
        <taxon>Gammaproteobacteria</taxon>
        <taxon>Lysobacterales</taxon>
        <taxon>Lysobacteraceae</taxon>
        <taxon>Marilutibacter</taxon>
    </lineage>
</organism>
<accession>A0A514BQM2</accession>
<dbReference type="Gene3D" id="1.25.40.10">
    <property type="entry name" value="Tetratricopeptide repeat domain"/>
    <property type="match status" value="1"/>
</dbReference>
<dbReference type="AlphaFoldDB" id="A0A514BQM2"/>
<reference evidence="2 3" key="1">
    <citation type="submission" date="2019-06" db="EMBL/GenBank/DDBJ databases">
        <title>Lysobacter alkalisoli sp. nov. isolated from saline-alkali soil.</title>
        <authorList>
            <person name="Sun J.-Q."/>
            <person name="Xu L."/>
        </authorList>
    </citation>
    <scope>NUCLEOTIDE SEQUENCE [LARGE SCALE GENOMIC DNA]</scope>
    <source>
        <strain evidence="2 3">SJ-36</strain>
    </source>
</reference>